<comment type="caution">
    <text evidence="5">The sequence shown here is derived from an EMBL/GenBank/DDBJ whole genome shotgun (WGS) entry which is preliminary data.</text>
</comment>
<dbReference type="Proteomes" id="UP000270581">
    <property type="component" value="Unassembled WGS sequence"/>
</dbReference>
<accession>A0AAJ4R6T7</accession>
<dbReference type="SUPFAM" id="SSF52540">
    <property type="entry name" value="P-loop containing nucleoside triphosphate hydrolases"/>
    <property type="match status" value="1"/>
</dbReference>
<evidence type="ECO:0000313" key="5">
    <source>
        <dbReference type="EMBL" id="RNJ25271.1"/>
    </source>
</evidence>
<evidence type="ECO:0000313" key="6">
    <source>
        <dbReference type="Proteomes" id="UP000270581"/>
    </source>
</evidence>
<evidence type="ECO:0000259" key="4">
    <source>
        <dbReference type="Pfam" id="PF06745"/>
    </source>
</evidence>
<dbReference type="Pfam" id="PF06745">
    <property type="entry name" value="ATPase"/>
    <property type="match status" value="1"/>
</dbReference>
<keyword evidence="2" id="KW-0067">ATP-binding</keyword>
<evidence type="ECO:0000256" key="1">
    <source>
        <dbReference type="ARBA" id="ARBA00022741"/>
    </source>
</evidence>
<dbReference type="GO" id="GO:0005524">
    <property type="term" value="F:ATP binding"/>
    <property type="evidence" value="ECO:0007669"/>
    <property type="project" value="UniProtKB-KW"/>
</dbReference>
<dbReference type="InterPro" id="IPR027417">
    <property type="entry name" value="P-loop_NTPase"/>
</dbReference>
<dbReference type="AlphaFoldDB" id="A0AAJ4R6T7"/>
<feature type="compositionally biased region" description="Acidic residues" evidence="3">
    <location>
        <begin position="318"/>
        <end position="348"/>
    </location>
</feature>
<dbReference type="Gene3D" id="3.40.50.300">
    <property type="entry name" value="P-loop containing nucleotide triphosphate hydrolases"/>
    <property type="match status" value="1"/>
</dbReference>
<reference evidence="5 6" key="1">
    <citation type="submission" date="2018-11" db="EMBL/GenBank/DDBJ databases">
        <title>Genome sequences of Natronomonas sp. CBA1133.</title>
        <authorList>
            <person name="Roh S.W."/>
            <person name="Cha I.-T."/>
        </authorList>
    </citation>
    <scope>NUCLEOTIDE SEQUENCE [LARGE SCALE GENOMIC DNA]</scope>
    <source>
        <strain evidence="5 6">CBA1133</strain>
    </source>
</reference>
<dbReference type="PANTHER" id="PTHR43637:SF2">
    <property type="entry name" value="PROTEIN GVPD 1"/>
    <property type="match status" value="1"/>
</dbReference>
<protein>
    <submittedName>
        <fullName evidence="5">Recombinase RecA</fullName>
    </submittedName>
</protein>
<dbReference type="EMBL" id="RJJC01000001">
    <property type="protein sequence ID" value="RNJ25271.1"/>
    <property type="molecule type" value="Genomic_DNA"/>
</dbReference>
<name>A0AAJ4R6T7_9EURY</name>
<sequence length="348" mass="38026">MSDDSGECAFCRMAIPESPVEHGGNQFCSTACRNRLAETGTPFVAADSHRRIQPGVSGLDASLPNGFPRNAFVLVASEAGTRDRALGAELVWRALKRGEPVVFTSFQEPPSAVVQQFIAMEWNVLPYLESGQLHIVDCFTYRLDGQGRDRLFDRMGEWNRYLSTVAQAATTTVRDPTDIREIENKLDNALEGREMVDDGLVVIDSLTEMGTLTQPVQAYDFVKDVRADVCKGRFVPIFAGAAFGGGGGRGDSFPHDLTYVMDGLIELKLDEEPSGDRLVKQVRIRKLNGAAVDPEWHGYDFEPGTGMVTQKWPRQASDEGETAGDPDEPADEDGEESGEETADDAAAE</sequence>
<feature type="region of interest" description="Disordered" evidence="3">
    <location>
        <begin position="296"/>
        <end position="348"/>
    </location>
</feature>
<feature type="domain" description="KaiC-like" evidence="4">
    <location>
        <begin position="54"/>
        <end position="305"/>
    </location>
</feature>
<dbReference type="PANTHER" id="PTHR43637">
    <property type="entry name" value="UPF0273 PROTEIN TM_0370"/>
    <property type="match status" value="1"/>
</dbReference>
<evidence type="ECO:0000256" key="2">
    <source>
        <dbReference type="ARBA" id="ARBA00022840"/>
    </source>
</evidence>
<dbReference type="RefSeq" id="WP_075937507.1">
    <property type="nucleotide sequence ID" value="NZ_BDJH01000002.1"/>
</dbReference>
<proteinExistence type="predicted"/>
<evidence type="ECO:0000256" key="3">
    <source>
        <dbReference type="SAM" id="MobiDB-lite"/>
    </source>
</evidence>
<organism evidence="5 6">
    <name type="scientific">Halosegnis longus</name>
    <dbReference type="NCBI Taxonomy" id="2216012"/>
    <lineage>
        <taxon>Archaea</taxon>
        <taxon>Methanobacteriati</taxon>
        <taxon>Methanobacteriota</taxon>
        <taxon>Stenosarchaea group</taxon>
        <taxon>Halobacteria</taxon>
        <taxon>Halobacteriales</taxon>
        <taxon>Natronomonadaceae</taxon>
        <taxon>Halosegnis</taxon>
    </lineage>
</organism>
<keyword evidence="6" id="KW-1185">Reference proteome</keyword>
<gene>
    <name evidence="5" type="ORF">Nmn1133_00135</name>
</gene>
<dbReference type="InterPro" id="IPR014774">
    <property type="entry name" value="KaiC-like_dom"/>
</dbReference>
<keyword evidence="1" id="KW-0547">Nucleotide-binding</keyword>